<organism evidence="2 3">
    <name type="scientific">Actinomadura gamaensis</name>
    <dbReference type="NCBI Taxonomy" id="1763541"/>
    <lineage>
        <taxon>Bacteria</taxon>
        <taxon>Bacillati</taxon>
        <taxon>Actinomycetota</taxon>
        <taxon>Actinomycetes</taxon>
        <taxon>Streptosporangiales</taxon>
        <taxon>Thermomonosporaceae</taxon>
        <taxon>Actinomadura</taxon>
    </lineage>
</organism>
<keyword evidence="3" id="KW-1185">Reference proteome</keyword>
<accession>A0ABV9TQ09</accession>
<dbReference type="EMBL" id="JBHSIT010000001">
    <property type="protein sequence ID" value="MFC4906069.1"/>
    <property type="molecule type" value="Genomic_DNA"/>
</dbReference>
<sequence length="204" mass="22751">MMPRLEKPTPIGAIAAGKDMITVAAPLLTAAALTLSGIVASVEDKYFRWPGVTLLALVLASLLLIASIELHFHARQFLYSRAEMEEWLENEVIDGGLMYPVYCAWHDEDFKHGCRYKGWSVGCFNLGALFLGLGVAIALVPMADTRESGWRWGAFTLVLGGTILEACWVLYLYWHRYRLVKDRSEEAPSMIVREVPPSSSEENS</sequence>
<feature type="transmembrane region" description="Helical" evidence="1">
    <location>
        <begin position="152"/>
        <end position="174"/>
    </location>
</feature>
<feature type="transmembrane region" description="Helical" evidence="1">
    <location>
        <begin position="119"/>
        <end position="140"/>
    </location>
</feature>
<gene>
    <name evidence="2" type="ORF">ACFPCY_01940</name>
</gene>
<protein>
    <submittedName>
        <fullName evidence="2">Uncharacterized protein</fullName>
    </submittedName>
</protein>
<keyword evidence="1" id="KW-0812">Transmembrane</keyword>
<name>A0ABV9TQ09_9ACTN</name>
<reference evidence="3" key="1">
    <citation type="journal article" date="2019" name="Int. J. Syst. Evol. Microbiol.">
        <title>The Global Catalogue of Microorganisms (GCM) 10K type strain sequencing project: providing services to taxonomists for standard genome sequencing and annotation.</title>
        <authorList>
            <consortium name="The Broad Institute Genomics Platform"/>
            <consortium name="The Broad Institute Genome Sequencing Center for Infectious Disease"/>
            <person name="Wu L."/>
            <person name="Ma J."/>
        </authorList>
    </citation>
    <scope>NUCLEOTIDE SEQUENCE [LARGE SCALE GENOMIC DNA]</scope>
    <source>
        <strain evidence="3">KLKA75</strain>
    </source>
</reference>
<dbReference type="RefSeq" id="WP_378251792.1">
    <property type="nucleotide sequence ID" value="NZ_JBHSIT010000001.1"/>
</dbReference>
<evidence type="ECO:0000313" key="3">
    <source>
        <dbReference type="Proteomes" id="UP001595872"/>
    </source>
</evidence>
<feature type="transmembrane region" description="Helical" evidence="1">
    <location>
        <begin position="52"/>
        <end position="72"/>
    </location>
</feature>
<feature type="transmembrane region" description="Helical" evidence="1">
    <location>
        <begin position="21"/>
        <end position="40"/>
    </location>
</feature>
<evidence type="ECO:0000313" key="2">
    <source>
        <dbReference type="EMBL" id="MFC4906069.1"/>
    </source>
</evidence>
<dbReference type="Proteomes" id="UP001595872">
    <property type="component" value="Unassembled WGS sequence"/>
</dbReference>
<keyword evidence="1" id="KW-0472">Membrane</keyword>
<evidence type="ECO:0000256" key="1">
    <source>
        <dbReference type="SAM" id="Phobius"/>
    </source>
</evidence>
<proteinExistence type="predicted"/>
<comment type="caution">
    <text evidence="2">The sequence shown here is derived from an EMBL/GenBank/DDBJ whole genome shotgun (WGS) entry which is preliminary data.</text>
</comment>
<keyword evidence="1" id="KW-1133">Transmembrane helix</keyword>